<comment type="similarity">
    <text evidence="1">Belongs to the beta-class carbonic anhydrase family.</text>
</comment>
<dbReference type="CDD" id="cd03378">
    <property type="entry name" value="beta_CA_cladeC"/>
    <property type="match status" value="1"/>
</dbReference>
<keyword evidence="4" id="KW-1185">Reference proteome</keyword>
<dbReference type="Proteomes" id="UP000244090">
    <property type="component" value="Unassembled WGS sequence"/>
</dbReference>
<dbReference type="NCBIfam" id="NF011765">
    <property type="entry name" value="PRK15219.1"/>
    <property type="match status" value="1"/>
</dbReference>
<dbReference type="InterPro" id="IPR001765">
    <property type="entry name" value="Carbonic_anhydrase"/>
</dbReference>
<dbReference type="EMBL" id="QBKT01000012">
    <property type="protein sequence ID" value="PTX58776.1"/>
    <property type="molecule type" value="Genomic_DNA"/>
</dbReference>
<dbReference type="SUPFAM" id="SSF53056">
    <property type="entry name" value="beta-carbonic anhydrase, cab"/>
    <property type="match status" value="1"/>
</dbReference>
<feature type="binding site" evidence="2">
    <location>
        <position position="114"/>
    </location>
    <ligand>
        <name>Zn(2+)</name>
        <dbReference type="ChEBI" id="CHEBI:29105"/>
    </ligand>
</feature>
<dbReference type="OrthoDB" id="9797527at2"/>
<keyword evidence="2" id="KW-0862">Zinc</keyword>
<feature type="binding site" evidence="2">
    <location>
        <position position="58"/>
    </location>
    <ligand>
        <name>Zn(2+)</name>
        <dbReference type="ChEBI" id="CHEBI:29105"/>
    </ligand>
</feature>
<accession>A0A2T6BRW0</accession>
<dbReference type="RefSeq" id="WP_108116647.1">
    <property type="nucleotide sequence ID" value="NZ_QBKT01000012.1"/>
</dbReference>
<comment type="caution">
    <text evidence="3">The sequence shown here is derived from an EMBL/GenBank/DDBJ whole genome shotgun (WGS) entry which is preliminary data.</text>
</comment>
<evidence type="ECO:0000256" key="1">
    <source>
        <dbReference type="ARBA" id="ARBA00006217"/>
    </source>
</evidence>
<keyword evidence="2" id="KW-0479">Metal-binding</keyword>
<gene>
    <name evidence="3" type="ORF">C8N46_11284</name>
</gene>
<dbReference type="GO" id="GO:0004089">
    <property type="term" value="F:carbonate dehydratase activity"/>
    <property type="evidence" value="ECO:0007669"/>
    <property type="project" value="InterPro"/>
</dbReference>
<evidence type="ECO:0000313" key="4">
    <source>
        <dbReference type="Proteomes" id="UP000244090"/>
    </source>
</evidence>
<sequence length="208" mass="22952">MKAHTKETQDSMTPEKALQFLKEGNKRFQQNLKANRNLLQQVNDTRNGQFPFATILSCIDSRVSAELVFDQGLGDIFSIRIAGNFVNEDILGSMEFACKLAGTKIIVVLGHTSCGAVKGACDHARLGNLTALIKKIEPAVDAVKKPTDESLRNSKNLDFVNEVAVKNVEMTIENIRKQSPILADMEHDEDIKIVGAMYDISNGKVTFL</sequence>
<reference evidence="3 4" key="1">
    <citation type="submission" date="2018-04" db="EMBL/GenBank/DDBJ databases">
        <title>Genomic Encyclopedia of Archaeal and Bacterial Type Strains, Phase II (KMG-II): from individual species to whole genera.</title>
        <authorList>
            <person name="Goeker M."/>
        </authorList>
    </citation>
    <scope>NUCLEOTIDE SEQUENCE [LARGE SCALE GENOMIC DNA]</scope>
    <source>
        <strain evidence="3 4">DSM 25731</strain>
    </source>
</reference>
<evidence type="ECO:0000313" key="3">
    <source>
        <dbReference type="EMBL" id="PTX58776.1"/>
    </source>
</evidence>
<name>A0A2T6BRW0_9FLAO</name>
<comment type="cofactor">
    <cofactor evidence="2">
        <name>Zn(2+)</name>
        <dbReference type="ChEBI" id="CHEBI:29105"/>
    </cofactor>
    <text evidence="2">Binds 1 zinc ion per subunit.</text>
</comment>
<dbReference type="PANTHER" id="PTHR11002">
    <property type="entry name" value="CARBONIC ANHYDRASE"/>
    <property type="match status" value="1"/>
</dbReference>
<feature type="binding site" evidence="2">
    <location>
        <position position="111"/>
    </location>
    <ligand>
        <name>Zn(2+)</name>
        <dbReference type="ChEBI" id="CHEBI:29105"/>
    </ligand>
</feature>
<protein>
    <submittedName>
        <fullName evidence="3">Carbonic anhydrase</fullName>
    </submittedName>
</protein>
<dbReference type="InterPro" id="IPR036874">
    <property type="entry name" value="Carbonic_anhydrase_sf"/>
</dbReference>
<feature type="binding site" evidence="2">
    <location>
        <position position="60"/>
    </location>
    <ligand>
        <name>Zn(2+)</name>
        <dbReference type="ChEBI" id="CHEBI:29105"/>
    </ligand>
</feature>
<dbReference type="AlphaFoldDB" id="A0A2T6BRW0"/>
<dbReference type="PANTHER" id="PTHR11002:SF79">
    <property type="entry name" value="CARBONIC ANHYDRASE 2"/>
    <property type="match status" value="1"/>
</dbReference>
<evidence type="ECO:0000256" key="2">
    <source>
        <dbReference type="PIRSR" id="PIRSR601765-1"/>
    </source>
</evidence>
<dbReference type="SMART" id="SM00947">
    <property type="entry name" value="Pro_CA"/>
    <property type="match status" value="1"/>
</dbReference>
<dbReference type="GO" id="GO:0008270">
    <property type="term" value="F:zinc ion binding"/>
    <property type="evidence" value="ECO:0007669"/>
    <property type="project" value="InterPro"/>
</dbReference>
<organism evidence="3 4">
    <name type="scientific">Kordia periserrulae</name>
    <dbReference type="NCBI Taxonomy" id="701523"/>
    <lineage>
        <taxon>Bacteria</taxon>
        <taxon>Pseudomonadati</taxon>
        <taxon>Bacteroidota</taxon>
        <taxon>Flavobacteriia</taxon>
        <taxon>Flavobacteriales</taxon>
        <taxon>Flavobacteriaceae</taxon>
        <taxon>Kordia</taxon>
    </lineage>
</organism>
<proteinExistence type="inferred from homology"/>
<dbReference type="Pfam" id="PF00484">
    <property type="entry name" value="Pro_CA"/>
    <property type="match status" value="1"/>
</dbReference>
<dbReference type="Gene3D" id="3.40.1050.10">
    <property type="entry name" value="Carbonic anhydrase"/>
    <property type="match status" value="1"/>
</dbReference>